<dbReference type="SUPFAM" id="SSF140931">
    <property type="entry name" value="Fic-like"/>
    <property type="match status" value="1"/>
</dbReference>
<comment type="caution">
    <text evidence="2">The sequence shown here is derived from an EMBL/GenBank/DDBJ whole genome shotgun (WGS) entry which is preliminary data.</text>
</comment>
<organism evidence="2 3">
    <name type="scientific">Cupriavidus basilensis</name>
    <dbReference type="NCBI Taxonomy" id="68895"/>
    <lineage>
        <taxon>Bacteria</taxon>
        <taxon>Pseudomonadati</taxon>
        <taxon>Pseudomonadota</taxon>
        <taxon>Betaproteobacteria</taxon>
        <taxon>Burkholderiales</taxon>
        <taxon>Burkholderiaceae</taxon>
        <taxon>Cupriavidus</taxon>
    </lineage>
</organism>
<evidence type="ECO:0000313" key="2">
    <source>
        <dbReference type="EMBL" id="MDF3838453.1"/>
    </source>
</evidence>
<protein>
    <submittedName>
        <fullName evidence="2">Fic family protein</fullName>
    </submittedName>
</protein>
<dbReference type="InterPro" id="IPR036597">
    <property type="entry name" value="Fido-like_dom_sf"/>
</dbReference>
<dbReference type="PROSITE" id="PS51459">
    <property type="entry name" value="FIDO"/>
    <property type="match status" value="1"/>
</dbReference>
<dbReference type="RefSeq" id="WP_276268407.1">
    <property type="nucleotide sequence ID" value="NZ_JARJLM010000593.1"/>
</dbReference>
<dbReference type="PANTHER" id="PTHR13504">
    <property type="entry name" value="FIDO DOMAIN-CONTAINING PROTEIN DDB_G0283145"/>
    <property type="match status" value="1"/>
</dbReference>
<accession>A0ABT6B1G3</accession>
<dbReference type="Gene3D" id="1.10.3290.10">
    <property type="entry name" value="Fido-like domain"/>
    <property type="match status" value="1"/>
</dbReference>
<gene>
    <name evidence="2" type="ORF">P3W85_36800</name>
</gene>
<reference evidence="2 3" key="1">
    <citation type="submission" date="2023-03" db="EMBL/GenBank/DDBJ databases">
        <title>Draft assemblies of triclosan tolerant bacteria isolated from returned activated sludge.</title>
        <authorList>
            <person name="Van Hamelsveld S."/>
        </authorList>
    </citation>
    <scope>NUCLEOTIDE SEQUENCE [LARGE SCALE GENOMIC DNA]</scope>
    <source>
        <strain evidence="2 3">GW210010_S58</strain>
    </source>
</reference>
<dbReference type="Pfam" id="PF02661">
    <property type="entry name" value="Fic"/>
    <property type="match status" value="1"/>
</dbReference>
<proteinExistence type="predicted"/>
<feature type="domain" description="Fido" evidence="1">
    <location>
        <begin position="229"/>
        <end position="369"/>
    </location>
</feature>
<name>A0ABT6B1G3_9BURK</name>
<evidence type="ECO:0000259" key="1">
    <source>
        <dbReference type="PROSITE" id="PS51459"/>
    </source>
</evidence>
<dbReference type="InterPro" id="IPR040198">
    <property type="entry name" value="Fido_containing"/>
</dbReference>
<keyword evidence="3" id="KW-1185">Reference proteome</keyword>
<dbReference type="PANTHER" id="PTHR13504:SF38">
    <property type="entry name" value="FIDO DOMAIN-CONTAINING PROTEIN"/>
    <property type="match status" value="1"/>
</dbReference>
<sequence length="465" mass="51593">MARIELFEGILKYFRDRAAAGQVELRRRDVEGAVDAPPATVLRYLERLEAVGMIERLGRSSSTRYRLQGLAQPVAVAQVSSTPAADAPAPAPVGTAALSWSAAAKNLTVQLDAPLGVRIPVSYQRKIVDDYQPNQTFLLPESLANELYREGRMQGQQPAGTYARNVIAPLLIDLSFSSSRLEGNRYSRLDTEVLFESGRADPGDLDATMLLNHKQAIEFLIDEVPLYGMSVPIVRNLHTLLMQGLLKDEDALGTIRNKVVNISNTVYVPSHAPQLLDEMLTQIIEKAKLVKNPMEAAFFLWANIAYLQPFEDGNKRTSRLSANIPLLLYNCAPLSFLDVSDDDYGRAMIGVYELLDTSIAADLFAWTYRRSIAKYAAQIAAAGQPDPFRAKYREAIYEVVAQVVRDRESLTKAIAGLGVDPGAATQLHEIVMSDLSRLGEHNFSRYRLRMREVQQWIAEGRPAAD</sequence>
<dbReference type="Proteomes" id="UP001216674">
    <property type="component" value="Unassembled WGS sequence"/>
</dbReference>
<dbReference type="InterPro" id="IPR003812">
    <property type="entry name" value="Fido"/>
</dbReference>
<evidence type="ECO:0000313" key="3">
    <source>
        <dbReference type="Proteomes" id="UP001216674"/>
    </source>
</evidence>
<dbReference type="EMBL" id="JARJLM010000593">
    <property type="protein sequence ID" value="MDF3838453.1"/>
    <property type="molecule type" value="Genomic_DNA"/>
</dbReference>